<dbReference type="Gene3D" id="3.60.21.10">
    <property type="match status" value="1"/>
</dbReference>
<keyword evidence="5" id="KW-1185">Reference proteome</keyword>
<evidence type="ECO:0000256" key="2">
    <source>
        <dbReference type="SAM" id="Phobius"/>
    </source>
</evidence>
<dbReference type="InterPro" id="IPR029052">
    <property type="entry name" value="Metallo-depent_PP-like"/>
</dbReference>
<keyword evidence="2" id="KW-1133">Transmembrane helix</keyword>
<gene>
    <name evidence="4" type="ORF">MQE36_10300</name>
</gene>
<evidence type="ECO:0000259" key="3">
    <source>
        <dbReference type="Pfam" id="PF00149"/>
    </source>
</evidence>
<dbReference type="SUPFAM" id="SSF56300">
    <property type="entry name" value="Metallo-dependent phosphatases"/>
    <property type="match status" value="1"/>
</dbReference>
<keyword evidence="1" id="KW-0732">Signal</keyword>
<dbReference type="RefSeq" id="WP_242935895.1">
    <property type="nucleotide sequence ID" value="NZ_CP094326.1"/>
</dbReference>
<organism evidence="4 5">
    <name type="scientific">Zhouia spongiae</name>
    <dbReference type="NCBI Taxonomy" id="2202721"/>
    <lineage>
        <taxon>Bacteria</taxon>
        <taxon>Pseudomonadati</taxon>
        <taxon>Bacteroidota</taxon>
        <taxon>Flavobacteriia</taxon>
        <taxon>Flavobacteriales</taxon>
        <taxon>Flavobacteriaceae</taxon>
        <taxon>Zhouia</taxon>
    </lineage>
</organism>
<evidence type="ECO:0000313" key="5">
    <source>
        <dbReference type="Proteomes" id="UP000829476"/>
    </source>
</evidence>
<protein>
    <submittedName>
        <fullName evidence="4">Metallophosphoesterase</fullName>
    </submittedName>
</protein>
<dbReference type="Proteomes" id="UP000829476">
    <property type="component" value="Chromosome"/>
</dbReference>
<dbReference type="InterPro" id="IPR004843">
    <property type="entry name" value="Calcineurin-like_PHP"/>
</dbReference>
<feature type="domain" description="Calcineurin-like phosphoesterase" evidence="3">
    <location>
        <begin position="157"/>
        <end position="365"/>
    </location>
</feature>
<keyword evidence="2" id="KW-0812">Transmembrane</keyword>
<reference evidence="4 5" key="1">
    <citation type="journal article" date="2018" name="Int. J. Syst. Evol. Microbiol.">
        <title>Zhouia spongiae sp. nov., isolated from a marine sponge.</title>
        <authorList>
            <person name="Zhuang L."/>
            <person name="Lin B."/>
            <person name="Qin F."/>
            <person name="Luo L."/>
        </authorList>
    </citation>
    <scope>NUCLEOTIDE SEQUENCE [LARGE SCALE GENOMIC DNA]</scope>
    <source>
        <strain evidence="4 5">HN-Y44</strain>
    </source>
</reference>
<dbReference type="EMBL" id="CP094326">
    <property type="protein sequence ID" value="UNY97482.1"/>
    <property type="molecule type" value="Genomic_DNA"/>
</dbReference>
<dbReference type="Pfam" id="PF00149">
    <property type="entry name" value="Metallophos"/>
    <property type="match status" value="1"/>
</dbReference>
<name>A0ABY3YHW9_9FLAO</name>
<evidence type="ECO:0000256" key="1">
    <source>
        <dbReference type="ARBA" id="ARBA00022729"/>
    </source>
</evidence>
<feature type="transmembrane region" description="Helical" evidence="2">
    <location>
        <begin position="12"/>
        <end position="33"/>
    </location>
</feature>
<dbReference type="PANTHER" id="PTHR22953:SF153">
    <property type="entry name" value="PURPLE ACID PHOSPHATASE"/>
    <property type="match status" value="1"/>
</dbReference>
<dbReference type="PANTHER" id="PTHR22953">
    <property type="entry name" value="ACID PHOSPHATASE RELATED"/>
    <property type="match status" value="1"/>
</dbReference>
<dbReference type="InterPro" id="IPR039331">
    <property type="entry name" value="PAPs-like"/>
</dbReference>
<evidence type="ECO:0000313" key="4">
    <source>
        <dbReference type="EMBL" id="UNY97482.1"/>
    </source>
</evidence>
<proteinExistence type="predicted"/>
<keyword evidence="2" id="KW-0472">Membrane</keyword>
<sequence length="422" mass="47533">MKDSKKGTDRRNFIKNVTTVSIAGAAFTFVPLWSNTGNTEESEDEVGFKSPPLLTNIDSDRIEIVVVPKGYSTAWVEYGTTSKLGFRSTGAHNGMLPASDRVLRFKLIDLEPGVTYFFRVHLSKITYKNNYAHKQVDSIKSELLHFKTLNSEAETATFACWNDTHENEETLLRLVAMLKEQQPDFLLWNGDITNNIFNEEQIIDQFFKHGSQASSLAVPLMLSRGNHDVRGRDARCLESYLAGPGGSYYYGFRQGPLSCIVLDTGEDKPDNHDAYAGLLDFEKFRTEQAQWLEKTISESWFADAPFRIVFTHIPLVWDAEVPEQWPAIWGVEGHKGWICQDGYDKWNDLLVKGKVQLVISGHTHRHAYFPPNNMHPYGQLIGGGPKPEAATCILGQVTDSKLTVKMLGLDGSVLEKLEFDSF</sequence>
<accession>A0ABY3YHW9</accession>